<reference evidence="1 2" key="1">
    <citation type="submission" date="2020-07" db="EMBL/GenBank/DDBJ databases">
        <title>Sequencing the genomes of 1000 actinobacteria strains.</title>
        <authorList>
            <person name="Klenk H.-P."/>
        </authorList>
    </citation>
    <scope>NUCLEOTIDE SEQUENCE [LARGE SCALE GENOMIC DNA]</scope>
    <source>
        <strain evidence="1 2">DSM 15131</strain>
    </source>
</reference>
<protein>
    <submittedName>
        <fullName evidence="1">Uncharacterized protein</fullName>
    </submittedName>
</protein>
<comment type="caution">
    <text evidence="1">The sequence shown here is derived from an EMBL/GenBank/DDBJ whole genome shotgun (WGS) entry which is preliminary data.</text>
</comment>
<evidence type="ECO:0000313" key="1">
    <source>
        <dbReference type="EMBL" id="NYI44160.1"/>
    </source>
</evidence>
<gene>
    <name evidence="1" type="ORF">BJ993_001240</name>
</gene>
<dbReference type="EMBL" id="JACBZM010000001">
    <property type="protein sequence ID" value="NYI44160.1"/>
    <property type="molecule type" value="Genomic_DNA"/>
</dbReference>
<proteinExistence type="predicted"/>
<dbReference type="Proteomes" id="UP000562045">
    <property type="component" value="Unassembled WGS sequence"/>
</dbReference>
<dbReference type="RefSeq" id="WP_179648098.1">
    <property type="nucleotide sequence ID" value="NZ_JACBZM010000001.1"/>
</dbReference>
<name>A0A7Z0CMS4_9ACTN</name>
<evidence type="ECO:0000313" key="2">
    <source>
        <dbReference type="Proteomes" id="UP000562045"/>
    </source>
</evidence>
<organism evidence="1 2">
    <name type="scientific">Nocardioides aromaticivorans</name>
    <dbReference type="NCBI Taxonomy" id="200618"/>
    <lineage>
        <taxon>Bacteria</taxon>
        <taxon>Bacillati</taxon>
        <taxon>Actinomycetota</taxon>
        <taxon>Actinomycetes</taxon>
        <taxon>Propionibacteriales</taxon>
        <taxon>Nocardioidaceae</taxon>
        <taxon>Nocardioides</taxon>
    </lineage>
</organism>
<dbReference type="AlphaFoldDB" id="A0A7Z0CMS4"/>
<sequence length="120" mass="13600">MSMPYPQPAAERAWQELRATLARARANLDRVRAVPTTTPEERRELQRVAASGALGPEMRELARHVEAGRTTWADVFEGTSPYTDLLRPHLDRMVALHGESVRRQIEADPEFDPMAPHDDM</sequence>
<accession>A0A7Z0CMS4</accession>